<evidence type="ECO:0000256" key="1">
    <source>
        <dbReference type="SAM" id="MobiDB-lite"/>
    </source>
</evidence>
<name>A0ABN9RKZ8_9DINO</name>
<feature type="compositionally biased region" description="Low complexity" evidence="1">
    <location>
        <begin position="1"/>
        <end position="21"/>
    </location>
</feature>
<keyword evidence="3" id="KW-1185">Reference proteome</keyword>
<reference evidence="2" key="1">
    <citation type="submission" date="2023-10" db="EMBL/GenBank/DDBJ databases">
        <authorList>
            <person name="Chen Y."/>
            <person name="Shah S."/>
            <person name="Dougan E. K."/>
            <person name="Thang M."/>
            <person name="Chan C."/>
        </authorList>
    </citation>
    <scope>NUCLEOTIDE SEQUENCE [LARGE SCALE GENOMIC DNA]</scope>
</reference>
<dbReference type="Proteomes" id="UP001189429">
    <property type="component" value="Unassembled WGS sequence"/>
</dbReference>
<feature type="compositionally biased region" description="Low complexity" evidence="1">
    <location>
        <begin position="127"/>
        <end position="143"/>
    </location>
</feature>
<evidence type="ECO:0000313" key="3">
    <source>
        <dbReference type="Proteomes" id="UP001189429"/>
    </source>
</evidence>
<feature type="compositionally biased region" description="Pro residues" evidence="1">
    <location>
        <begin position="144"/>
        <end position="155"/>
    </location>
</feature>
<proteinExistence type="predicted"/>
<protein>
    <submittedName>
        <fullName evidence="2">Uncharacterized protein</fullName>
    </submittedName>
</protein>
<comment type="caution">
    <text evidence="2">The sequence shown here is derived from an EMBL/GenBank/DDBJ whole genome shotgun (WGS) entry which is preliminary data.</text>
</comment>
<evidence type="ECO:0000313" key="2">
    <source>
        <dbReference type="EMBL" id="CAK0819353.1"/>
    </source>
</evidence>
<feature type="compositionally biased region" description="Basic residues" evidence="1">
    <location>
        <begin position="160"/>
        <end position="174"/>
    </location>
</feature>
<dbReference type="EMBL" id="CAUYUJ010007025">
    <property type="protein sequence ID" value="CAK0819353.1"/>
    <property type="molecule type" value="Genomic_DNA"/>
</dbReference>
<sequence>MQGQDGSRSPAPAAAARSSPGGDDEPGAGRCCDGAPGRAEAVDDGDPWTALDKLIEIGGHPPPAQQADDGLLDLEKGLRISSRQAKRQPPRTRAPLPPPQVDATAESSAVAPQGRSGSPRPRPAPASCPLRRPLAHLPAGRPAAPLPPGARPAPRGPATRGRRPRPRGPWRPGRRGPSCQRPRSEGATRGSLGARGTSGVT</sequence>
<accession>A0ABN9RKZ8</accession>
<feature type="region of interest" description="Disordered" evidence="1">
    <location>
        <begin position="1"/>
        <end position="201"/>
    </location>
</feature>
<gene>
    <name evidence="2" type="ORF">PCOR1329_LOCUS21364</name>
</gene>
<organism evidence="2 3">
    <name type="scientific">Prorocentrum cordatum</name>
    <dbReference type="NCBI Taxonomy" id="2364126"/>
    <lineage>
        <taxon>Eukaryota</taxon>
        <taxon>Sar</taxon>
        <taxon>Alveolata</taxon>
        <taxon>Dinophyceae</taxon>
        <taxon>Prorocentrales</taxon>
        <taxon>Prorocentraceae</taxon>
        <taxon>Prorocentrum</taxon>
    </lineage>
</organism>